<dbReference type="EMBL" id="GBXM01079951">
    <property type="protein sequence ID" value="JAH28626.1"/>
    <property type="molecule type" value="Transcribed_RNA"/>
</dbReference>
<evidence type="ECO:0000313" key="2">
    <source>
        <dbReference type="EMBL" id="JAH28626.1"/>
    </source>
</evidence>
<evidence type="ECO:0000256" key="1">
    <source>
        <dbReference type="SAM" id="MobiDB-lite"/>
    </source>
</evidence>
<organism evidence="2">
    <name type="scientific">Anguilla anguilla</name>
    <name type="common">European freshwater eel</name>
    <name type="synonym">Muraena anguilla</name>
    <dbReference type="NCBI Taxonomy" id="7936"/>
    <lineage>
        <taxon>Eukaryota</taxon>
        <taxon>Metazoa</taxon>
        <taxon>Chordata</taxon>
        <taxon>Craniata</taxon>
        <taxon>Vertebrata</taxon>
        <taxon>Euteleostomi</taxon>
        <taxon>Actinopterygii</taxon>
        <taxon>Neopterygii</taxon>
        <taxon>Teleostei</taxon>
        <taxon>Anguilliformes</taxon>
        <taxon>Anguillidae</taxon>
        <taxon>Anguilla</taxon>
    </lineage>
</organism>
<dbReference type="AlphaFoldDB" id="A0A0E9RHI4"/>
<proteinExistence type="predicted"/>
<name>A0A0E9RHI4_ANGAN</name>
<sequence length="85" mass="9108">MGKSRAPQLSAFRDQKERVDDRVVPRKKQNCAGDLAVSQPESRRGSCGPNAVSARSPLFLSCPLFYASSGLASQNAQLMPMPDAG</sequence>
<feature type="compositionally biased region" description="Basic and acidic residues" evidence="1">
    <location>
        <begin position="13"/>
        <end position="24"/>
    </location>
</feature>
<reference evidence="2" key="1">
    <citation type="submission" date="2014-11" db="EMBL/GenBank/DDBJ databases">
        <authorList>
            <person name="Amaro Gonzalez C."/>
        </authorList>
    </citation>
    <scope>NUCLEOTIDE SEQUENCE</scope>
</reference>
<protein>
    <submittedName>
        <fullName evidence="2">Uncharacterized protein</fullName>
    </submittedName>
</protein>
<accession>A0A0E9RHI4</accession>
<feature type="region of interest" description="Disordered" evidence="1">
    <location>
        <begin position="1"/>
        <end position="24"/>
    </location>
</feature>
<reference evidence="2" key="2">
    <citation type="journal article" date="2015" name="Fish Shellfish Immunol.">
        <title>Early steps in the European eel (Anguilla anguilla)-Vibrio vulnificus interaction in the gills: Role of the RtxA13 toxin.</title>
        <authorList>
            <person name="Callol A."/>
            <person name="Pajuelo D."/>
            <person name="Ebbesson L."/>
            <person name="Teles M."/>
            <person name="MacKenzie S."/>
            <person name="Amaro C."/>
        </authorList>
    </citation>
    <scope>NUCLEOTIDE SEQUENCE</scope>
</reference>